<reference evidence="1" key="1">
    <citation type="submission" date="2023-04" db="EMBL/GenBank/DDBJ databases">
        <title>Phytophthora fragariaefolia NBRC 109709.</title>
        <authorList>
            <person name="Ichikawa N."/>
            <person name="Sato H."/>
            <person name="Tonouchi N."/>
        </authorList>
    </citation>
    <scope>NUCLEOTIDE SEQUENCE</scope>
    <source>
        <strain evidence="1">NBRC 109709</strain>
    </source>
</reference>
<accession>A0A9W6X7Z2</accession>
<gene>
    <name evidence="1" type="ORF">Pfra01_000822400</name>
</gene>
<protein>
    <submittedName>
        <fullName evidence="1">Unnamed protein product</fullName>
    </submittedName>
</protein>
<evidence type="ECO:0000313" key="1">
    <source>
        <dbReference type="EMBL" id="GMF33314.1"/>
    </source>
</evidence>
<dbReference type="Proteomes" id="UP001165121">
    <property type="component" value="Unassembled WGS sequence"/>
</dbReference>
<proteinExistence type="predicted"/>
<comment type="caution">
    <text evidence="1">The sequence shown here is derived from an EMBL/GenBank/DDBJ whole genome shotgun (WGS) entry which is preliminary data.</text>
</comment>
<evidence type="ECO:0000313" key="2">
    <source>
        <dbReference type="Proteomes" id="UP001165121"/>
    </source>
</evidence>
<name>A0A9W6X7Z2_9STRA</name>
<keyword evidence="2" id="KW-1185">Reference proteome</keyword>
<organism evidence="1 2">
    <name type="scientific">Phytophthora fragariaefolia</name>
    <dbReference type="NCBI Taxonomy" id="1490495"/>
    <lineage>
        <taxon>Eukaryota</taxon>
        <taxon>Sar</taxon>
        <taxon>Stramenopiles</taxon>
        <taxon>Oomycota</taxon>
        <taxon>Peronosporomycetes</taxon>
        <taxon>Peronosporales</taxon>
        <taxon>Peronosporaceae</taxon>
        <taxon>Phytophthora</taxon>
    </lineage>
</organism>
<sequence>MGPTATTALVLGPVSDFLAAAAAASTIDPALSELPSNTKLQVGSAAPHQQSRRLRRITVIIYLLCGKLWNDFEAKLEELRAHLKTQKRAQ</sequence>
<dbReference type="AlphaFoldDB" id="A0A9W6X7Z2"/>
<dbReference type="EMBL" id="BSXT01000733">
    <property type="protein sequence ID" value="GMF33314.1"/>
    <property type="molecule type" value="Genomic_DNA"/>
</dbReference>